<dbReference type="EMBL" id="OV651820">
    <property type="protein sequence ID" value="CAH1114272.1"/>
    <property type="molecule type" value="Genomic_DNA"/>
</dbReference>
<protein>
    <recommendedName>
        <fullName evidence="3">Transposase</fullName>
    </recommendedName>
</protein>
<dbReference type="AlphaFoldDB" id="A0A9P0D4T0"/>
<dbReference type="PANTHER" id="PTHR47326:SF1">
    <property type="entry name" value="HTH PSQ-TYPE DOMAIN-CONTAINING PROTEIN"/>
    <property type="match status" value="1"/>
</dbReference>
<dbReference type="Gene3D" id="3.30.420.10">
    <property type="entry name" value="Ribonuclease H-like superfamily/Ribonuclease H"/>
    <property type="match status" value="1"/>
</dbReference>
<name>A0A9P0D4T0_9CUCU</name>
<dbReference type="OrthoDB" id="8195099at2759"/>
<organism evidence="1 2">
    <name type="scientific">Psylliodes chrysocephalus</name>
    <dbReference type="NCBI Taxonomy" id="3402493"/>
    <lineage>
        <taxon>Eukaryota</taxon>
        <taxon>Metazoa</taxon>
        <taxon>Ecdysozoa</taxon>
        <taxon>Arthropoda</taxon>
        <taxon>Hexapoda</taxon>
        <taxon>Insecta</taxon>
        <taxon>Pterygota</taxon>
        <taxon>Neoptera</taxon>
        <taxon>Endopterygota</taxon>
        <taxon>Coleoptera</taxon>
        <taxon>Polyphaga</taxon>
        <taxon>Cucujiformia</taxon>
        <taxon>Chrysomeloidea</taxon>
        <taxon>Chrysomelidae</taxon>
        <taxon>Galerucinae</taxon>
        <taxon>Alticini</taxon>
        <taxon>Psylliodes</taxon>
    </lineage>
</organism>
<dbReference type="PANTHER" id="PTHR47326">
    <property type="entry name" value="TRANSPOSABLE ELEMENT TC3 TRANSPOSASE-LIKE PROTEIN"/>
    <property type="match status" value="1"/>
</dbReference>
<dbReference type="GO" id="GO:0003676">
    <property type="term" value="F:nucleic acid binding"/>
    <property type="evidence" value="ECO:0007669"/>
    <property type="project" value="InterPro"/>
</dbReference>
<reference evidence="1" key="1">
    <citation type="submission" date="2022-01" db="EMBL/GenBank/DDBJ databases">
        <authorList>
            <person name="King R."/>
        </authorList>
    </citation>
    <scope>NUCLEOTIDE SEQUENCE</scope>
</reference>
<gene>
    <name evidence="1" type="ORF">PSYICH_LOCUS14675</name>
</gene>
<keyword evidence="2" id="KW-1185">Reference proteome</keyword>
<accession>A0A9P0D4T0</accession>
<sequence>MGRPRVGRSAENIERVRAAVRRTPRRSIRKHAVALTLSKSTVHTILQKDLKFHPYKIQIVQALKVEDYPIRVAFAQHMLQNFNNFDNILFSDEAHFHLNGAVNKQNCRYWGDNNPREKHQQPLHSPKVTVWAAMSAHGIIGPFFLEDGNHRTVTVNSNHYRAMLKNFLEPELQNFAGYNQNTWFQQDGADCSHCESFHAARSFEACFQERSYRKMVLTSPMFFFFCGGSSKQRCTLKFLQI</sequence>
<evidence type="ECO:0008006" key="3">
    <source>
        <dbReference type="Google" id="ProtNLM"/>
    </source>
</evidence>
<dbReference type="Proteomes" id="UP001153636">
    <property type="component" value="Chromosome 8"/>
</dbReference>
<evidence type="ECO:0000313" key="1">
    <source>
        <dbReference type="EMBL" id="CAH1114272.1"/>
    </source>
</evidence>
<proteinExistence type="predicted"/>
<evidence type="ECO:0000313" key="2">
    <source>
        <dbReference type="Proteomes" id="UP001153636"/>
    </source>
</evidence>
<dbReference type="InterPro" id="IPR036397">
    <property type="entry name" value="RNaseH_sf"/>
</dbReference>